<dbReference type="Pfam" id="PF11911">
    <property type="entry name" value="DUF3429"/>
    <property type="match status" value="1"/>
</dbReference>
<comment type="caution">
    <text evidence="2">The sequence shown here is derived from an EMBL/GenBank/DDBJ whole genome shotgun (WGS) entry which is preliminary data.</text>
</comment>
<keyword evidence="1" id="KW-0472">Membrane</keyword>
<evidence type="ECO:0000313" key="2">
    <source>
        <dbReference type="EMBL" id="MBK1712236.1"/>
    </source>
</evidence>
<feature type="transmembrane region" description="Helical" evidence="1">
    <location>
        <begin position="82"/>
        <end position="109"/>
    </location>
</feature>
<dbReference type="EMBL" id="NRRU01000014">
    <property type="protein sequence ID" value="MBK1712236.1"/>
    <property type="molecule type" value="Genomic_DNA"/>
</dbReference>
<keyword evidence="1" id="KW-0812">Transmembrane</keyword>
<dbReference type="RefSeq" id="WP_200229796.1">
    <property type="nucleotide sequence ID" value="NZ_NRRT01000038.1"/>
</dbReference>
<dbReference type="Proteomes" id="UP001041814">
    <property type="component" value="Unassembled WGS sequence"/>
</dbReference>
<reference evidence="2" key="1">
    <citation type="submission" date="2017-08" db="EMBL/GenBank/DDBJ databases">
        <authorList>
            <person name="Imhoff J.F."/>
            <person name="Rahn T."/>
            <person name="Kuenzel S."/>
            <person name="Neulinger S.C."/>
        </authorList>
    </citation>
    <scope>NUCLEOTIDE SEQUENCE</scope>
    <source>
        <strain evidence="2">IM 151</strain>
    </source>
</reference>
<proteinExistence type="predicted"/>
<gene>
    <name evidence="2" type="ORF">CKO43_05525</name>
</gene>
<evidence type="ECO:0000313" key="3">
    <source>
        <dbReference type="Proteomes" id="UP001041814"/>
    </source>
</evidence>
<keyword evidence="1" id="KW-1133">Transmembrane helix</keyword>
<dbReference type="InterPro" id="IPR021836">
    <property type="entry name" value="DUF3429"/>
</dbReference>
<accession>A0ABS1DQJ7</accession>
<organism evidence="2 3">
    <name type="scientific">Rubrivivax gelatinosus</name>
    <name type="common">Rhodocyclus gelatinosus</name>
    <name type="synonym">Rhodopseudomonas gelatinosa</name>
    <dbReference type="NCBI Taxonomy" id="28068"/>
    <lineage>
        <taxon>Bacteria</taxon>
        <taxon>Pseudomonadati</taxon>
        <taxon>Pseudomonadota</taxon>
        <taxon>Betaproteobacteria</taxon>
        <taxon>Burkholderiales</taxon>
        <taxon>Sphaerotilaceae</taxon>
        <taxon>Rubrivivax</taxon>
    </lineage>
</organism>
<dbReference type="PANTHER" id="PTHR15887">
    <property type="entry name" value="TRANSMEMBRANE PROTEIN 69"/>
    <property type="match status" value="1"/>
</dbReference>
<sequence length="144" mass="15216">MNPAPTLSPVALRLGYSGLIPFVLGALLVWIVLPEAHPYATLALASYGAMIVSFLGGIHWGIGFRESAPEGRLFVWGVVPSLVAWAAVMMPANAGLVILGVMLVVCYLVDRGVYARHGLGHWLTLRFRLSAIASLSCFLGAAGA</sequence>
<name>A0ABS1DQJ7_RUBGE</name>
<keyword evidence="3" id="KW-1185">Reference proteome</keyword>
<feature type="transmembrane region" description="Helical" evidence="1">
    <location>
        <begin position="14"/>
        <end position="33"/>
    </location>
</feature>
<evidence type="ECO:0000256" key="1">
    <source>
        <dbReference type="SAM" id="Phobius"/>
    </source>
</evidence>
<reference evidence="2" key="2">
    <citation type="journal article" date="2020" name="Microorganisms">
        <title>Osmotic Adaptation and Compatible Solute Biosynthesis of Phototrophic Bacteria as Revealed from Genome Analyses.</title>
        <authorList>
            <person name="Imhoff J.F."/>
            <person name="Rahn T."/>
            <person name="Kunzel S."/>
            <person name="Keller A."/>
            <person name="Neulinger S.C."/>
        </authorList>
    </citation>
    <scope>NUCLEOTIDE SEQUENCE</scope>
    <source>
        <strain evidence="2">IM 151</strain>
    </source>
</reference>
<dbReference type="PANTHER" id="PTHR15887:SF1">
    <property type="entry name" value="TRANSMEMBRANE PROTEIN 69"/>
    <property type="match status" value="1"/>
</dbReference>
<protein>
    <submittedName>
        <fullName evidence="2">DUF3429 domain-containing protein</fullName>
    </submittedName>
</protein>
<feature type="transmembrane region" description="Helical" evidence="1">
    <location>
        <begin position="40"/>
        <end position="62"/>
    </location>
</feature>